<keyword evidence="1" id="KW-0732">Signal</keyword>
<evidence type="ECO:0008006" key="4">
    <source>
        <dbReference type="Google" id="ProtNLM"/>
    </source>
</evidence>
<feature type="chain" id="PRO_5030582420" description="Porin" evidence="1">
    <location>
        <begin position="20"/>
        <end position="371"/>
    </location>
</feature>
<dbReference type="Proteomes" id="UP000595917">
    <property type="component" value="Chromosome"/>
</dbReference>
<reference evidence="2" key="1">
    <citation type="submission" date="2021-01" db="EMBL/GenBank/DDBJ databases">
        <title>Description of Breznakiella homolactica.</title>
        <authorList>
            <person name="Song Y."/>
            <person name="Brune A."/>
        </authorList>
    </citation>
    <scope>NUCLEOTIDE SEQUENCE</scope>
    <source>
        <strain evidence="2">RmG30</strain>
    </source>
</reference>
<dbReference type="KEGG" id="bhc:JFL75_06800"/>
<dbReference type="RefSeq" id="WP_215627924.1">
    <property type="nucleotide sequence ID" value="NZ_CP067089.2"/>
</dbReference>
<organism evidence="2 3">
    <name type="scientific">Breznakiella homolactica</name>
    <dbReference type="NCBI Taxonomy" id="2798577"/>
    <lineage>
        <taxon>Bacteria</taxon>
        <taxon>Pseudomonadati</taxon>
        <taxon>Spirochaetota</taxon>
        <taxon>Spirochaetia</taxon>
        <taxon>Spirochaetales</taxon>
        <taxon>Breznakiellaceae</taxon>
        <taxon>Breznakiella</taxon>
    </lineage>
</organism>
<name>A0A7T7XQG9_9SPIR</name>
<evidence type="ECO:0000256" key="1">
    <source>
        <dbReference type="SAM" id="SignalP"/>
    </source>
</evidence>
<gene>
    <name evidence="2" type="ORF">JFL75_06800</name>
</gene>
<dbReference type="EMBL" id="CP067089">
    <property type="protein sequence ID" value="QQO10619.1"/>
    <property type="molecule type" value="Genomic_DNA"/>
</dbReference>
<feature type="signal peptide" evidence="1">
    <location>
        <begin position="1"/>
        <end position="19"/>
    </location>
</feature>
<keyword evidence="3" id="KW-1185">Reference proteome</keyword>
<evidence type="ECO:0000313" key="2">
    <source>
        <dbReference type="EMBL" id="QQO10619.1"/>
    </source>
</evidence>
<sequence length="371" mass="40899">MKKALVVLLILAVAGGVFAQELKFTGYVNTGLGLVIPGEDDADPYLTAYGQDAEQFNYRFQLNGFFTNSAGNAGLSFRLRAQGNRTPFMHWAYGWYTGFDGMITVKAGSVDDGTYNTMGYVIDGDVDEGIGALVNVSPIDGLSLGVGAYVGKNDASGSLQRELDDAKYTFGIAYDMPDLFKVAVGYRTKSAFDTARLRAGVNIKVLPELTAVIEVEADNLDGDFGDFGTFTIAQTLAYKIGDITVGVNLGEYLSMEEDTDFSFMANPWVSYAIGSIVPRLDFVYFLNGYADLVTDSSDPEYGNWTGKFHRKAYMPTYTEDYAFMSIRPSVAFMLNNTTIEVGYMFNMLTEPDGIDYDNNQNIIYVDFKWSF</sequence>
<dbReference type="AlphaFoldDB" id="A0A7T7XQG9"/>
<protein>
    <recommendedName>
        <fullName evidence="4">Porin</fullName>
    </recommendedName>
</protein>
<proteinExistence type="predicted"/>
<evidence type="ECO:0000313" key="3">
    <source>
        <dbReference type="Proteomes" id="UP000595917"/>
    </source>
</evidence>
<accession>A0A7T7XQG9</accession>